<dbReference type="PANTHER" id="PTHR42305">
    <property type="entry name" value="MEMBRANE PROTEIN RV1733C-RELATED"/>
    <property type="match status" value="1"/>
</dbReference>
<protein>
    <submittedName>
        <fullName evidence="1">Uncharacterized protein</fullName>
    </submittedName>
</protein>
<reference evidence="1 3" key="1">
    <citation type="submission" date="2016-06" db="EMBL/GenBank/DDBJ databases">
        <title>Complete genome sequence of Streptomyces griseochromogenes ATCC 14511, the Blasticidin S producer.</title>
        <authorList>
            <person name="Wu L."/>
        </authorList>
    </citation>
    <scope>NUCLEOTIDE SEQUENCE [LARGE SCALE GENOMIC DNA]</scope>
    <source>
        <strain evidence="1 3">ATCC 14511</strain>
    </source>
</reference>
<dbReference type="AlphaFoldDB" id="A0A1B1BDP9"/>
<evidence type="ECO:0000313" key="3">
    <source>
        <dbReference type="Proteomes" id="UP000092659"/>
    </source>
</evidence>
<dbReference type="EMBL" id="CP016279">
    <property type="protein sequence ID" value="ANP56889.1"/>
    <property type="molecule type" value="Genomic_DNA"/>
</dbReference>
<dbReference type="PANTHER" id="PTHR42305:SF1">
    <property type="entry name" value="MEMBRANE PROTEIN RV1733C-RELATED"/>
    <property type="match status" value="1"/>
</dbReference>
<reference evidence="2 4" key="2">
    <citation type="submission" date="2021-03" db="EMBL/GenBank/DDBJ databases">
        <title>Genomic Encyclopedia of Type Strains, Phase IV (KMG-IV): sequencing the most valuable type-strain genomes for metagenomic binning, comparative biology and taxonomic classification.</title>
        <authorList>
            <person name="Goeker M."/>
        </authorList>
    </citation>
    <scope>NUCLEOTIDE SEQUENCE [LARGE SCALE GENOMIC DNA]</scope>
    <source>
        <strain evidence="2 4">DSM 40499</strain>
    </source>
</reference>
<dbReference type="Proteomes" id="UP000092659">
    <property type="component" value="Chromosome"/>
</dbReference>
<dbReference type="OrthoDB" id="4213157at2"/>
<dbReference type="InterPro" id="IPR039708">
    <property type="entry name" value="MT1774/Rv1733c-like"/>
</dbReference>
<evidence type="ECO:0000313" key="4">
    <source>
        <dbReference type="Proteomes" id="UP001519309"/>
    </source>
</evidence>
<accession>A0A1B1BDP9</accession>
<keyword evidence="4" id="KW-1185">Reference proteome</keyword>
<dbReference type="EMBL" id="JAGGLP010000018">
    <property type="protein sequence ID" value="MBP2053953.1"/>
    <property type="molecule type" value="Genomic_DNA"/>
</dbReference>
<dbReference type="KEGG" id="sgs:AVL59_30235"/>
<gene>
    <name evidence="1" type="ORF">AVL59_30235</name>
    <name evidence="2" type="ORF">J2Z21_006955</name>
</gene>
<dbReference type="Proteomes" id="UP001519309">
    <property type="component" value="Unassembled WGS sequence"/>
</dbReference>
<organism evidence="1 3">
    <name type="scientific">Streptomyces griseochromogenes</name>
    <dbReference type="NCBI Taxonomy" id="68214"/>
    <lineage>
        <taxon>Bacteria</taxon>
        <taxon>Bacillati</taxon>
        <taxon>Actinomycetota</taxon>
        <taxon>Actinomycetes</taxon>
        <taxon>Kitasatosporales</taxon>
        <taxon>Streptomycetaceae</taxon>
        <taxon>Streptomyces</taxon>
    </lineage>
</organism>
<evidence type="ECO:0000313" key="1">
    <source>
        <dbReference type="EMBL" id="ANP56889.1"/>
    </source>
</evidence>
<sequence length="197" mass="21726">MAKKTRRQRPVRARLWRFRRSPLRRTSDFVEAWLLLIAWIVEEVLGGATAGALSVMVADRGLEEDRSGRREVVAVLLEKARDVAPTHADVSTTSATGRWTMPDGRTHTGRAAVPVDASAGTRLPVWTNSRGAWYPGPLPSPRRFLRSSFAGMDAATVTGGAVWGSAQAARALLDRRLMRQWALVWESVGTRRGGRIV</sequence>
<proteinExistence type="predicted"/>
<name>A0A1B1BDP9_9ACTN</name>
<evidence type="ECO:0000313" key="2">
    <source>
        <dbReference type="EMBL" id="MBP2053953.1"/>
    </source>
</evidence>
<dbReference type="RefSeq" id="WP_067317956.1">
    <property type="nucleotide sequence ID" value="NZ_CP016279.1"/>
</dbReference>